<dbReference type="EMBL" id="CP000510">
    <property type="protein sequence ID" value="ABM03536.1"/>
    <property type="molecule type" value="Genomic_DNA"/>
</dbReference>
<gene>
    <name evidence="1" type="ordered locus">Ping_1752</name>
</gene>
<dbReference type="eggNOG" id="ENOG502ZUWQ">
    <property type="taxonomic scope" value="Bacteria"/>
</dbReference>
<dbReference type="AlphaFoldDB" id="A1SVM1"/>
<dbReference type="HOGENOM" id="CLU_2424752_0_0_6"/>
<protein>
    <submittedName>
        <fullName evidence="1">Uncharacterized protein</fullName>
    </submittedName>
</protein>
<evidence type="ECO:0000313" key="1">
    <source>
        <dbReference type="EMBL" id="ABM03536.1"/>
    </source>
</evidence>
<dbReference type="Proteomes" id="UP000000639">
    <property type="component" value="Chromosome"/>
</dbReference>
<organism evidence="1 2">
    <name type="scientific">Psychromonas ingrahamii (strain DSM 17664 / CCUG 51855 / 37)</name>
    <dbReference type="NCBI Taxonomy" id="357804"/>
    <lineage>
        <taxon>Bacteria</taxon>
        <taxon>Pseudomonadati</taxon>
        <taxon>Pseudomonadota</taxon>
        <taxon>Gammaproteobacteria</taxon>
        <taxon>Alteromonadales</taxon>
        <taxon>Psychromonadaceae</taxon>
        <taxon>Psychromonas</taxon>
    </lineage>
</organism>
<name>A1SVM1_PSYIN</name>
<reference evidence="1 2" key="1">
    <citation type="submission" date="2007-01" db="EMBL/GenBank/DDBJ databases">
        <title>Complete sequence of Psychromonas ingrahamii 37.</title>
        <authorList>
            <consortium name="US DOE Joint Genome Institute"/>
            <person name="Copeland A."/>
            <person name="Lucas S."/>
            <person name="Lapidus A."/>
            <person name="Barry K."/>
            <person name="Detter J.C."/>
            <person name="Glavina del Rio T."/>
            <person name="Hammon N."/>
            <person name="Israni S."/>
            <person name="Dalin E."/>
            <person name="Tice H."/>
            <person name="Pitluck S."/>
            <person name="Thompson L.S."/>
            <person name="Brettin T."/>
            <person name="Bruce D."/>
            <person name="Han C."/>
            <person name="Tapia R."/>
            <person name="Schmutz J."/>
            <person name="Larimer F."/>
            <person name="Land M."/>
            <person name="Hauser L."/>
            <person name="Kyrpides N."/>
            <person name="Ivanova N."/>
            <person name="Staley J."/>
            <person name="Richardson P."/>
        </authorList>
    </citation>
    <scope>NUCLEOTIDE SEQUENCE [LARGE SCALE GENOMIC DNA]</scope>
    <source>
        <strain evidence="1 2">37</strain>
    </source>
</reference>
<proteinExistence type="predicted"/>
<dbReference type="STRING" id="357804.Ping_1752"/>
<evidence type="ECO:0000313" key="2">
    <source>
        <dbReference type="Proteomes" id="UP000000639"/>
    </source>
</evidence>
<accession>A1SVM1</accession>
<sequence length="91" mass="10684">MKRETKMTIKINCISCGHQFDLSDSYQYYEGPVKCWVCGELLDIKLEDGQIKRVRSLKLKEITEKHEITIKSKNKGQVQLKELTEKHEITE</sequence>
<dbReference type="KEGG" id="pin:Ping_1752"/>
<keyword evidence="2" id="KW-1185">Reference proteome</keyword>